<dbReference type="Gene3D" id="3.40.50.2300">
    <property type="match status" value="1"/>
</dbReference>
<evidence type="ECO:0000259" key="3">
    <source>
        <dbReference type="PROSITE" id="PS50110"/>
    </source>
</evidence>
<dbReference type="AlphaFoldDB" id="A0A0C2HJJ7"/>
<gene>
    <name evidence="4" type="ORF">GFER_00150</name>
</gene>
<dbReference type="InterPro" id="IPR011006">
    <property type="entry name" value="CheY-like_superfamily"/>
</dbReference>
<organism evidence="4 5">
    <name type="scientific">Geoalkalibacter ferrihydriticus DSM 17813</name>
    <dbReference type="NCBI Taxonomy" id="1121915"/>
    <lineage>
        <taxon>Bacteria</taxon>
        <taxon>Pseudomonadati</taxon>
        <taxon>Thermodesulfobacteriota</taxon>
        <taxon>Desulfuromonadia</taxon>
        <taxon>Desulfuromonadales</taxon>
        <taxon>Geoalkalibacteraceae</taxon>
        <taxon>Geoalkalibacter</taxon>
    </lineage>
</organism>
<dbReference type="SMART" id="SM00448">
    <property type="entry name" value="REC"/>
    <property type="match status" value="1"/>
</dbReference>
<dbReference type="RefSeq" id="WP_040094986.1">
    <property type="nucleotide sequence ID" value="NZ_JWJD01000001.1"/>
</dbReference>
<dbReference type="Pfam" id="PF00072">
    <property type="entry name" value="Response_reg"/>
    <property type="match status" value="1"/>
</dbReference>
<dbReference type="Proteomes" id="UP000035068">
    <property type="component" value="Unassembled WGS sequence"/>
</dbReference>
<evidence type="ECO:0000256" key="1">
    <source>
        <dbReference type="ARBA" id="ARBA00022553"/>
    </source>
</evidence>
<dbReference type="PROSITE" id="PS50110">
    <property type="entry name" value="RESPONSE_REGULATORY"/>
    <property type="match status" value="1"/>
</dbReference>
<proteinExistence type="predicted"/>
<dbReference type="GO" id="GO:0000160">
    <property type="term" value="P:phosphorelay signal transduction system"/>
    <property type="evidence" value="ECO:0007669"/>
    <property type="project" value="InterPro"/>
</dbReference>
<dbReference type="PANTHER" id="PTHR44591:SF25">
    <property type="entry name" value="CHEMOTAXIS TWO-COMPONENT RESPONSE REGULATOR"/>
    <property type="match status" value="1"/>
</dbReference>
<dbReference type="PANTHER" id="PTHR44591">
    <property type="entry name" value="STRESS RESPONSE REGULATOR PROTEIN 1"/>
    <property type="match status" value="1"/>
</dbReference>
<reference evidence="4 5" key="1">
    <citation type="submission" date="2014-12" db="EMBL/GenBank/DDBJ databases">
        <title>Genomes of Geoalkalibacter ferrihydriticus and Geoalkalibacter subterraneus, two haloalkaliphilic metal-reducing members of the Geobacteraceae.</title>
        <authorList>
            <person name="Badalamenti J.P."/>
            <person name="Torres C.I."/>
            <person name="Krajmalnik-Brown R."/>
            <person name="Bond D.R."/>
        </authorList>
    </citation>
    <scope>NUCLEOTIDE SEQUENCE [LARGE SCALE GENOMIC DNA]</scope>
    <source>
        <strain evidence="4 5">DSM 17813</strain>
    </source>
</reference>
<feature type="modified residue" description="4-aspartylphosphate" evidence="2">
    <location>
        <position position="54"/>
    </location>
</feature>
<protein>
    <submittedName>
        <fullName evidence="4">Chemotaxis protein CheY</fullName>
    </submittedName>
</protein>
<dbReference type="EMBL" id="JWJD01000001">
    <property type="protein sequence ID" value="KIH77226.1"/>
    <property type="molecule type" value="Genomic_DNA"/>
</dbReference>
<feature type="domain" description="Response regulatory" evidence="3">
    <location>
        <begin position="4"/>
        <end position="121"/>
    </location>
</feature>
<dbReference type="SUPFAM" id="SSF52172">
    <property type="entry name" value="CheY-like"/>
    <property type="match status" value="1"/>
</dbReference>
<evidence type="ECO:0000256" key="2">
    <source>
        <dbReference type="PROSITE-ProRule" id="PRU00169"/>
    </source>
</evidence>
<accession>A0A0C2HJJ7</accession>
<keyword evidence="1 2" id="KW-0597">Phosphoprotein</keyword>
<sequence>MAKTIMVVDDSATMRLSLKSGLELSGFKVECAGDGVLALNQLRGGVKPDLIITDINMPNMGGLEFIKNLRTLPGFRFIPVLALTTESQQEKKNEAKKFGATGWLVKPVTGPDLVKVIRQVLPGA</sequence>
<evidence type="ECO:0000313" key="5">
    <source>
        <dbReference type="Proteomes" id="UP000035068"/>
    </source>
</evidence>
<dbReference type="InterPro" id="IPR001789">
    <property type="entry name" value="Sig_transdc_resp-reg_receiver"/>
</dbReference>
<evidence type="ECO:0000313" key="4">
    <source>
        <dbReference type="EMBL" id="KIH77226.1"/>
    </source>
</evidence>
<name>A0A0C2HJJ7_9BACT</name>
<comment type="caution">
    <text evidence="4">The sequence shown here is derived from an EMBL/GenBank/DDBJ whole genome shotgun (WGS) entry which is preliminary data.</text>
</comment>
<keyword evidence="5" id="KW-1185">Reference proteome</keyword>
<dbReference type="InterPro" id="IPR050595">
    <property type="entry name" value="Bact_response_regulator"/>
</dbReference>